<proteinExistence type="predicted"/>
<dbReference type="AlphaFoldDB" id="A0A813GJU4"/>
<feature type="non-terminal residue" evidence="1">
    <location>
        <position position="260"/>
    </location>
</feature>
<evidence type="ECO:0000313" key="1">
    <source>
        <dbReference type="EMBL" id="CAE8622938.1"/>
    </source>
</evidence>
<comment type="caution">
    <text evidence="1">The sequence shown here is derived from an EMBL/GenBank/DDBJ whole genome shotgun (WGS) entry which is preliminary data.</text>
</comment>
<organism evidence="1 2">
    <name type="scientific">Polarella glacialis</name>
    <name type="common">Dinoflagellate</name>
    <dbReference type="NCBI Taxonomy" id="89957"/>
    <lineage>
        <taxon>Eukaryota</taxon>
        <taxon>Sar</taxon>
        <taxon>Alveolata</taxon>
        <taxon>Dinophyceae</taxon>
        <taxon>Suessiales</taxon>
        <taxon>Suessiaceae</taxon>
        <taxon>Polarella</taxon>
    </lineage>
</organism>
<sequence>MDSLTTNDEQAVAGGDGNLDGAMYAEAAEGGGEDIVINSREFFHEIDEVREALKLVVKPDMSTASCRETCERIGKIWGAYQEQPGLLDPFLEEMIEPLMAAIGGAVHESPKSPLTSFPNLHLLSSLMYLLTTVRGYKTVSRFFPHEAADLEPCLEAAEVEAASGKTETWSTLYTLTLWMGMVLLTPFDLQSIDSGGDKSLSDRILELGLQGLRSTSRTRDASAWMLAKFFTRPDVTSAGALQSFLTWTKEVWSPPVDANG</sequence>
<evidence type="ECO:0000313" key="2">
    <source>
        <dbReference type="Proteomes" id="UP000626109"/>
    </source>
</evidence>
<reference evidence="1" key="1">
    <citation type="submission" date="2021-02" db="EMBL/GenBank/DDBJ databases">
        <authorList>
            <person name="Dougan E. K."/>
            <person name="Rhodes N."/>
            <person name="Thang M."/>
            <person name="Chan C."/>
        </authorList>
    </citation>
    <scope>NUCLEOTIDE SEQUENCE</scope>
</reference>
<dbReference type="EMBL" id="CAJNNW010000077">
    <property type="protein sequence ID" value="CAE8622938.1"/>
    <property type="molecule type" value="Genomic_DNA"/>
</dbReference>
<protein>
    <submittedName>
        <fullName evidence="1">Uncharacterized protein</fullName>
    </submittedName>
</protein>
<dbReference type="GO" id="GO:0007021">
    <property type="term" value="P:tubulin complex assembly"/>
    <property type="evidence" value="ECO:0007669"/>
    <property type="project" value="InterPro"/>
</dbReference>
<accession>A0A813GJU4</accession>
<name>A0A813GJU4_POLGL</name>
<dbReference type="Proteomes" id="UP000626109">
    <property type="component" value="Unassembled WGS sequence"/>
</dbReference>
<dbReference type="GO" id="GO:0005096">
    <property type="term" value="F:GTPase activator activity"/>
    <property type="evidence" value="ECO:0007669"/>
    <property type="project" value="InterPro"/>
</dbReference>
<dbReference type="GO" id="GO:0007023">
    <property type="term" value="P:post-chaperonin tubulin folding pathway"/>
    <property type="evidence" value="ECO:0007669"/>
    <property type="project" value="InterPro"/>
</dbReference>
<dbReference type="GO" id="GO:0000226">
    <property type="term" value="P:microtubule cytoskeleton organization"/>
    <property type="evidence" value="ECO:0007669"/>
    <property type="project" value="TreeGrafter"/>
</dbReference>
<dbReference type="InterPro" id="IPR033162">
    <property type="entry name" value="TBCD"/>
</dbReference>
<dbReference type="GO" id="GO:0048487">
    <property type="term" value="F:beta-tubulin binding"/>
    <property type="evidence" value="ECO:0007669"/>
    <property type="project" value="InterPro"/>
</dbReference>
<dbReference type="PANTHER" id="PTHR12658:SF0">
    <property type="entry name" value="TUBULIN-SPECIFIC CHAPERONE D"/>
    <property type="match status" value="1"/>
</dbReference>
<dbReference type="Pfam" id="PF23579">
    <property type="entry name" value="ARM_TBCD"/>
    <property type="match status" value="1"/>
</dbReference>
<dbReference type="PANTHER" id="PTHR12658">
    <property type="entry name" value="BETA-TUBULIN COFACTOR D"/>
    <property type="match status" value="1"/>
</dbReference>
<gene>
    <name evidence="1" type="ORF">PGLA2088_LOCUS147</name>
</gene>